<proteinExistence type="predicted"/>
<dbReference type="RefSeq" id="WP_015868180.1">
    <property type="nucleotide sequence ID" value="NC_012785.1"/>
</dbReference>
<keyword evidence="1" id="KW-0812">Transmembrane</keyword>
<evidence type="ECO:0000256" key="1">
    <source>
        <dbReference type="SAM" id="Phobius"/>
    </source>
</evidence>
<gene>
    <name evidence="2" type="ordered locus">Kole_0807</name>
</gene>
<dbReference type="eggNOG" id="ENOG5032SRQ">
    <property type="taxonomic scope" value="Bacteria"/>
</dbReference>
<keyword evidence="3" id="KW-1185">Reference proteome</keyword>
<feature type="transmembrane region" description="Helical" evidence="1">
    <location>
        <begin position="50"/>
        <end position="68"/>
    </location>
</feature>
<accession>C5CG77</accession>
<feature type="transmembrane region" description="Helical" evidence="1">
    <location>
        <begin position="24"/>
        <end position="44"/>
    </location>
</feature>
<dbReference type="KEGG" id="kol:Kole_0807"/>
<organism evidence="2 3">
    <name type="scientific">Kosmotoga olearia (strain ATCC BAA-1733 / DSM 21960 / TBF 19.5.1)</name>
    <dbReference type="NCBI Taxonomy" id="521045"/>
    <lineage>
        <taxon>Bacteria</taxon>
        <taxon>Thermotogati</taxon>
        <taxon>Thermotogota</taxon>
        <taxon>Thermotogae</taxon>
        <taxon>Kosmotogales</taxon>
        <taxon>Kosmotogaceae</taxon>
        <taxon>Kosmotoga</taxon>
    </lineage>
</organism>
<feature type="transmembrane region" description="Helical" evidence="1">
    <location>
        <begin position="75"/>
        <end position="93"/>
    </location>
</feature>
<evidence type="ECO:0000313" key="2">
    <source>
        <dbReference type="EMBL" id="ACR79518.1"/>
    </source>
</evidence>
<evidence type="ECO:0000313" key="3">
    <source>
        <dbReference type="Proteomes" id="UP000002382"/>
    </source>
</evidence>
<keyword evidence="1" id="KW-1133">Transmembrane helix</keyword>
<dbReference type="EMBL" id="CP001634">
    <property type="protein sequence ID" value="ACR79518.1"/>
    <property type="molecule type" value="Genomic_DNA"/>
</dbReference>
<keyword evidence="1" id="KW-0472">Membrane</keyword>
<reference evidence="2 3" key="2">
    <citation type="journal article" date="2011" name="J. Bacteriol.">
        <title>Genome Sequence of Kosmotoga olearia Strain TBF 19.5.1, a Thermophilic Bacterium with a Wide Growth Temperature Range, Isolated from the Troll B Oil Platform in the North Sea.</title>
        <authorList>
            <person name="Swithers K.S."/>
            <person name="Dipippo J.L."/>
            <person name="Bruce D.C."/>
            <person name="Detter C."/>
            <person name="Tapia R."/>
            <person name="Han S."/>
            <person name="Goodwin L.A."/>
            <person name="Han J."/>
            <person name="Woyke T."/>
            <person name="Pitluck S."/>
            <person name="Pennacchio L."/>
            <person name="Nolan M."/>
            <person name="Mikhailova N."/>
            <person name="Land M.L."/>
            <person name="Nesbo C.L."/>
            <person name="Gogarten J.P."/>
            <person name="Noll K.M."/>
        </authorList>
    </citation>
    <scope>NUCLEOTIDE SEQUENCE [LARGE SCALE GENOMIC DNA]</scope>
    <source>
        <strain evidence="3">ATCC BAA-1733 / DSM 21960 / TBF 19.5.1</strain>
    </source>
</reference>
<dbReference type="HOGENOM" id="CLU_818318_0_0_0"/>
<feature type="transmembrane region" description="Helical" evidence="1">
    <location>
        <begin position="99"/>
        <end position="120"/>
    </location>
</feature>
<dbReference type="STRING" id="521045.Kole_0807"/>
<reference evidence="2 3" key="1">
    <citation type="submission" date="2009-06" db="EMBL/GenBank/DDBJ databases">
        <title>Complete sequence of Thermotogales bacterium TBF 19.5.1.</title>
        <authorList>
            <consortium name="US DOE Joint Genome Institute"/>
            <person name="Lucas S."/>
            <person name="Copeland A."/>
            <person name="Lapidus A."/>
            <person name="Glavina del Rio T."/>
            <person name="Tice H."/>
            <person name="Bruce D."/>
            <person name="Goodwin L."/>
            <person name="Pitluck S."/>
            <person name="Chertkov O."/>
            <person name="Brettin T."/>
            <person name="Detter J.C."/>
            <person name="Han C."/>
            <person name="Schmutz J."/>
            <person name="Larimer F."/>
            <person name="Land M."/>
            <person name="Hauser L."/>
            <person name="Kyrpides N."/>
            <person name="Ovchinnikova G."/>
            <person name="Noll K."/>
        </authorList>
    </citation>
    <scope>NUCLEOTIDE SEQUENCE [LARGE SCALE GENOMIC DNA]</scope>
    <source>
        <strain evidence="3">ATCC BAA-1733 / DSM 21960 / TBF 19.5.1</strain>
    </source>
</reference>
<protein>
    <submittedName>
        <fullName evidence="2">Uncharacterized protein</fullName>
    </submittedName>
</protein>
<name>C5CG77_KOSOT</name>
<sequence length="339" mass="38365">MSACCGKSKYFDAHNERRKRKVKFGAIVAIFIGTLILLSGINVIDFSFWVLFELLFAALFINNGLKIFRYPKGEYLGSLIFATVLIIDAFNIWGLDWNFGELLLALIGSYMLSWGIMSLFRNPRFSKVRKVSSRQHISLSRPIEANTYEVELDANLSKVLLVDGKEDKGFEVNMNFDKKDFNGNVQYNMDNSKANLKVKCKAKAGVSSVLSKSRVDVELNSKPVIFLNATLDGTDSVLDFSNINLDSATIRANLSRLSLIPSKMRDSRIEVECEVTSLNLRVPRDVGVTIVHEGELNWSSFEELIPREEGYVSRNIEHAKVTCQLFIKSDMSKISFEWL</sequence>
<dbReference type="AlphaFoldDB" id="C5CG77"/>
<dbReference type="Proteomes" id="UP000002382">
    <property type="component" value="Chromosome"/>
</dbReference>